<dbReference type="CDD" id="cd00063">
    <property type="entry name" value="FN3"/>
    <property type="match status" value="1"/>
</dbReference>
<evidence type="ECO:0000313" key="19">
    <source>
        <dbReference type="RefSeq" id="XP_025414255.1"/>
    </source>
</evidence>
<dbReference type="EC" id="2.7.10.1" evidence="2"/>
<evidence type="ECO:0000256" key="10">
    <source>
        <dbReference type="ARBA" id="ARBA00022989"/>
    </source>
</evidence>
<dbReference type="GO" id="GO:0004714">
    <property type="term" value="F:transmembrane receptor protein tyrosine kinase activity"/>
    <property type="evidence" value="ECO:0007669"/>
    <property type="project" value="UniProtKB-EC"/>
</dbReference>
<name>A0A8B8FV79_9HEMI</name>
<proteinExistence type="predicted"/>
<dbReference type="GO" id="GO:0007169">
    <property type="term" value="P:cell surface receptor protein tyrosine kinase signaling pathway"/>
    <property type="evidence" value="ECO:0007669"/>
    <property type="project" value="TreeGrafter"/>
</dbReference>
<dbReference type="Gene3D" id="3.30.200.20">
    <property type="entry name" value="Phosphorylase Kinase, domain 1"/>
    <property type="match status" value="1"/>
</dbReference>
<evidence type="ECO:0000256" key="12">
    <source>
        <dbReference type="ARBA" id="ARBA00023137"/>
    </source>
</evidence>
<keyword evidence="5 16" id="KW-0732">Signal</keyword>
<dbReference type="FunFam" id="1.10.510.10:FF:000190">
    <property type="entry name" value="Proto-oncogene tyrosine-protein kinase receptor Ret"/>
    <property type="match status" value="1"/>
</dbReference>
<evidence type="ECO:0000256" key="2">
    <source>
        <dbReference type="ARBA" id="ARBA00011902"/>
    </source>
</evidence>
<dbReference type="InterPro" id="IPR003961">
    <property type="entry name" value="FN3_dom"/>
</dbReference>
<evidence type="ECO:0000256" key="4">
    <source>
        <dbReference type="ARBA" id="ARBA00022692"/>
    </source>
</evidence>
<dbReference type="Gene3D" id="1.10.510.10">
    <property type="entry name" value="Transferase(Phosphotransferase) domain 1"/>
    <property type="match status" value="1"/>
</dbReference>
<evidence type="ECO:0000313" key="18">
    <source>
        <dbReference type="Proteomes" id="UP000694846"/>
    </source>
</evidence>
<evidence type="ECO:0000256" key="14">
    <source>
        <dbReference type="ARBA" id="ARBA00051243"/>
    </source>
</evidence>
<feature type="binding site" evidence="15">
    <location>
        <position position="482"/>
    </location>
    <ligand>
        <name>ATP</name>
        <dbReference type="ChEBI" id="CHEBI:30616"/>
    </ligand>
</feature>
<feature type="chain" id="PRO_5034639929" description="receptor protein-tyrosine kinase" evidence="16">
    <location>
        <begin position="21"/>
        <end position="775"/>
    </location>
</feature>
<dbReference type="GO" id="GO:1902533">
    <property type="term" value="P:positive regulation of intracellular signal transduction"/>
    <property type="evidence" value="ECO:0007669"/>
    <property type="project" value="UniProtKB-ARBA"/>
</dbReference>
<evidence type="ECO:0000256" key="11">
    <source>
        <dbReference type="ARBA" id="ARBA00023136"/>
    </source>
</evidence>
<keyword evidence="4" id="KW-0812">Transmembrane</keyword>
<dbReference type="GeneID" id="112686269"/>
<dbReference type="InterPro" id="IPR036116">
    <property type="entry name" value="FN3_sf"/>
</dbReference>
<dbReference type="PROSITE" id="PS00107">
    <property type="entry name" value="PROTEIN_KINASE_ATP"/>
    <property type="match status" value="1"/>
</dbReference>
<dbReference type="PROSITE" id="PS00109">
    <property type="entry name" value="PROTEIN_KINASE_TYR"/>
    <property type="match status" value="1"/>
</dbReference>
<dbReference type="PROSITE" id="PS50011">
    <property type="entry name" value="PROTEIN_KINASE_DOM"/>
    <property type="match status" value="1"/>
</dbReference>
<reference evidence="19" key="1">
    <citation type="submission" date="2025-08" db="UniProtKB">
        <authorList>
            <consortium name="RefSeq"/>
        </authorList>
    </citation>
    <scope>IDENTIFICATION</scope>
    <source>
        <tissue evidence="19">Whole body</tissue>
    </source>
</reference>
<dbReference type="Proteomes" id="UP000694846">
    <property type="component" value="Unplaced"/>
</dbReference>
<keyword evidence="12" id="KW-0829">Tyrosine-protein kinase</keyword>
<evidence type="ECO:0000259" key="17">
    <source>
        <dbReference type="PROSITE" id="PS50011"/>
    </source>
</evidence>
<dbReference type="PANTHER" id="PTHR24416:SF620">
    <property type="entry name" value="TYROSINE-PROTEIN KINASE RECEPTOR TORSO"/>
    <property type="match status" value="1"/>
</dbReference>
<feature type="domain" description="Protein kinase" evidence="17">
    <location>
        <begin position="451"/>
        <end position="770"/>
    </location>
</feature>
<comment type="subcellular location">
    <subcellularLocation>
        <location evidence="1">Membrane</location>
        <topology evidence="1">Single-pass type I membrane protein</topology>
    </subcellularLocation>
</comment>
<evidence type="ECO:0000256" key="13">
    <source>
        <dbReference type="ARBA" id="ARBA00023180"/>
    </source>
</evidence>
<comment type="catalytic activity">
    <reaction evidence="14">
        <text>L-tyrosyl-[protein] + ATP = O-phospho-L-tyrosyl-[protein] + ADP + H(+)</text>
        <dbReference type="Rhea" id="RHEA:10596"/>
        <dbReference type="Rhea" id="RHEA-COMP:10136"/>
        <dbReference type="Rhea" id="RHEA-COMP:20101"/>
        <dbReference type="ChEBI" id="CHEBI:15378"/>
        <dbReference type="ChEBI" id="CHEBI:30616"/>
        <dbReference type="ChEBI" id="CHEBI:46858"/>
        <dbReference type="ChEBI" id="CHEBI:61978"/>
        <dbReference type="ChEBI" id="CHEBI:456216"/>
        <dbReference type="EC" id="2.7.10.1"/>
    </reaction>
</comment>
<dbReference type="GO" id="GO:0043235">
    <property type="term" value="C:receptor complex"/>
    <property type="evidence" value="ECO:0007669"/>
    <property type="project" value="TreeGrafter"/>
</dbReference>
<dbReference type="GO" id="GO:0005886">
    <property type="term" value="C:plasma membrane"/>
    <property type="evidence" value="ECO:0007669"/>
    <property type="project" value="TreeGrafter"/>
</dbReference>
<dbReference type="AlphaFoldDB" id="A0A8B8FV79"/>
<keyword evidence="3" id="KW-0808">Transferase</keyword>
<dbReference type="InterPro" id="IPR001245">
    <property type="entry name" value="Ser-Thr/Tyr_kinase_cat_dom"/>
</dbReference>
<evidence type="ECO:0000256" key="9">
    <source>
        <dbReference type="ARBA" id="ARBA00022840"/>
    </source>
</evidence>
<dbReference type="InterPro" id="IPR020635">
    <property type="entry name" value="Tyr_kinase_cat_dom"/>
</dbReference>
<accession>A0A8B8FV79</accession>
<dbReference type="PANTHER" id="PTHR24416">
    <property type="entry name" value="TYROSINE-PROTEIN KINASE RECEPTOR"/>
    <property type="match status" value="1"/>
</dbReference>
<dbReference type="InterPro" id="IPR050122">
    <property type="entry name" value="RTK"/>
</dbReference>
<keyword evidence="18" id="KW-1185">Reference proteome</keyword>
<keyword evidence="7 15" id="KW-0547">Nucleotide-binding</keyword>
<evidence type="ECO:0000256" key="1">
    <source>
        <dbReference type="ARBA" id="ARBA00004479"/>
    </source>
</evidence>
<keyword evidence="9 15" id="KW-0067">ATP-binding</keyword>
<dbReference type="GO" id="GO:0005524">
    <property type="term" value="F:ATP binding"/>
    <property type="evidence" value="ECO:0007669"/>
    <property type="project" value="UniProtKB-UniRule"/>
</dbReference>
<dbReference type="SUPFAM" id="SSF56112">
    <property type="entry name" value="Protein kinase-like (PK-like)"/>
    <property type="match status" value="1"/>
</dbReference>
<dbReference type="OrthoDB" id="6606614at2759"/>
<dbReference type="SUPFAM" id="SSF49265">
    <property type="entry name" value="Fibronectin type III"/>
    <property type="match status" value="1"/>
</dbReference>
<protein>
    <recommendedName>
        <fullName evidence="2">receptor protein-tyrosine kinase</fullName>
        <ecNumber evidence="2">2.7.10.1</ecNumber>
    </recommendedName>
</protein>
<keyword evidence="10" id="KW-1133">Transmembrane helix</keyword>
<dbReference type="CDD" id="cd00192">
    <property type="entry name" value="PTKc"/>
    <property type="match status" value="1"/>
</dbReference>
<dbReference type="SMART" id="SM00219">
    <property type="entry name" value="TyrKc"/>
    <property type="match status" value="1"/>
</dbReference>
<dbReference type="InterPro" id="IPR008266">
    <property type="entry name" value="Tyr_kinase_AS"/>
</dbReference>
<keyword evidence="11" id="KW-0472">Membrane</keyword>
<evidence type="ECO:0000256" key="15">
    <source>
        <dbReference type="PROSITE-ProRule" id="PRU10141"/>
    </source>
</evidence>
<keyword evidence="13" id="KW-0325">Glycoprotein</keyword>
<sequence length="775" mass="88911">MYPLMCLYIYCVALSATVASQQFWHEDEFCRNLNSQYVWNQNVDSIVTNKNFTCVKDWRSYRSDMSVIDNARLLCREFDSLTFVWDDKRNATTYNDPVLIFVEFLSYNTSRVDMRIIKKVNSLSYIRFDDLMPNTEHAARFWTVTDGIVYRVMDTPVHKTLDKARVPDPVRAIQISGFNNSLNTKNNNSRSIETSLTWERSIDNNCNYKIIYYPKKMEIPKWFYLDVAKSYPVTLTSLTIDNVYTVSIRAYYRKTSPPITSKNIIFVFSTPSCLERFDPISCPPGTPYNLSVDETLDRGEGRYNVKMSWKSRNTGGVGVDYFTVKLDGAKQQVPGTVNNAYFKDVPLSEHYFASVQAFSRTDHSDETVVREPRRIKYIQGSVDHGSFYLWTAAAFAFCCMALTLGQYAYGRWAADDDRKASAVVAAGVGYDMAALQGLDDVDVVLRREDVIVSDVVLGHGNFGEVRKAVLKTDGGELPVAVKWLRDHPTGRESERFIHEILLMQTVGKHVNIVSMIGCCLDVNKRCMLVVEYCPLGDLQTYLRKINIKSWYVNDFNVDRVGLPITVNDKENTMLDTGNTSLATNGGSPPMVFNNCYLYHDEENVFLTIEDLIRFASQVANGMVFLEQNHIVHRDLAARNILLSDYHTIKICDFGLSRDIYEQNHYKKSNCGDPLPIKWMALESLKYRVYTTQSDVWSFGVLLWEIMMLGSIPYPTICLSKIYEVLRRGYRLPRPNLCCYRLYEIMLGCWQSNPANRPKFASIKDAIDGIMENQYS</sequence>
<dbReference type="InterPro" id="IPR000719">
    <property type="entry name" value="Prot_kinase_dom"/>
</dbReference>
<dbReference type="Pfam" id="PF07714">
    <property type="entry name" value="PK_Tyr_Ser-Thr"/>
    <property type="match status" value="1"/>
</dbReference>
<evidence type="ECO:0000256" key="5">
    <source>
        <dbReference type="ARBA" id="ARBA00022729"/>
    </source>
</evidence>
<keyword evidence="6" id="KW-0677">Repeat</keyword>
<dbReference type="InterPro" id="IPR011009">
    <property type="entry name" value="Kinase-like_dom_sf"/>
</dbReference>
<evidence type="ECO:0000256" key="16">
    <source>
        <dbReference type="SAM" id="SignalP"/>
    </source>
</evidence>
<dbReference type="InterPro" id="IPR017441">
    <property type="entry name" value="Protein_kinase_ATP_BS"/>
</dbReference>
<keyword evidence="8" id="KW-0418">Kinase</keyword>
<evidence type="ECO:0000256" key="7">
    <source>
        <dbReference type="ARBA" id="ARBA00022741"/>
    </source>
</evidence>
<dbReference type="RefSeq" id="XP_025414255.1">
    <property type="nucleotide sequence ID" value="XM_025558470.1"/>
</dbReference>
<evidence type="ECO:0000256" key="8">
    <source>
        <dbReference type="ARBA" id="ARBA00022777"/>
    </source>
</evidence>
<feature type="signal peptide" evidence="16">
    <location>
        <begin position="1"/>
        <end position="20"/>
    </location>
</feature>
<evidence type="ECO:0000256" key="3">
    <source>
        <dbReference type="ARBA" id="ARBA00022679"/>
    </source>
</evidence>
<organism evidence="18 19">
    <name type="scientific">Sipha flava</name>
    <name type="common">yellow sugarcane aphid</name>
    <dbReference type="NCBI Taxonomy" id="143950"/>
    <lineage>
        <taxon>Eukaryota</taxon>
        <taxon>Metazoa</taxon>
        <taxon>Ecdysozoa</taxon>
        <taxon>Arthropoda</taxon>
        <taxon>Hexapoda</taxon>
        <taxon>Insecta</taxon>
        <taxon>Pterygota</taxon>
        <taxon>Neoptera</taxon>
        <taxon>Paraneoptera</taxon>
        <taxon>Hemiptera</taxon>
        <taxon>Sternorrhyncha</taxon>
        <taxon>Aphidomorpha</taxon>
        <taxon>Aphidoidea</taxon>
        <taxon>Aphididae</taxon>
        <taxon>Sipha</taxon>
    </lineage>
</organism>
<evidence type="ECO:0000256" key="6">
    <source>
        <dbReference type="ARBA" id="ARBA00022737"/>
    </source>
</evidence>
<gene>
    <name evidence="19" type="primary">LOC112686269</name>
</gene>